<reference evidence="1 2" key="1">
    <citation type="journal article" date="2019" name="Int. J. Syst. Evol. Microbiol.">
        <title>The Global Catalogue of Microorganisms (GCM) 10K type strain sequencing project: providing services to taxonomists for standard genome sequencing and annotation.</title>
        <authorList>
            <consortium name="The Broad Institute Genomics Platform"/>
            <consortium name="The Broad Institute Genome Sequencing Center for Infectious Disease"/>
            <person name="Wu L."/>
            <person name="Ma J."/>
        </authorList>
    </citation>
    <scope>NUCLEOTIDE SEQUENCE [LARGE SCALE GENOMIC DNA]</scope>
    <source>
        <strain evidence="1 2">JCM 13581</strain>
    </source>
</reference>
<sequence>MCARGGLRANDNAFWDAPNNVWGLGGPRDSSYHSALAAGVRTPRALASRLALAA</sequence>
<name>A0ABN2NRP7_9ACTN</name>
<dbReference type="Proteomes" id="UP001501303">
    <property type="component" value="Unassembled WGS sequence"/>
</dbReference>
<evidence type="ECO:0000313" key="1">
    <source>
        <dbReference type="EMBL" id="GAA1899408.1"/>
    </source>
</evidence>
<accession>A0ABN2NRP7</accession>
<keyword evidence="2" id="KW-1185">Reference proteome</keyword>
<comment type="caution">
    <text evidence="1">The sequence shown here is derived from an EMBL/GenBank/DDBJ whole genome shotgun (WGS) entry which is preliminary data.</text>
</comment>
<evidence type="ECO:0000313" key="2">
    <source>
        <dbReference type="Proteomes" id="UP001501303"/>
    </source>
</evidence>
<dbReference type="EMBL" id="BAAAMJ010000007">
    <property type="protein sequence ID" value="GAA1899408.1"/>
    <property type="molecule type" value="Genomic_DNA"/>
</dbReference>
<gene>
    <name evidence="1" type="ORF">GCM10009716_06540</name>
</gene>
<protein>
    <submittedName>
        <fullName evidence="1">Uncharacterized protein</fullName>
    </submittedName>
</protein>
<organism evidence="1 2">
    <name type="scientific">Streptomyces sodiiphilus</name>
    <dbReference type="NCBI Taxonomy" id="226217"/>
    <lineage>
        <taxon>Bacteria</taxon>
        <taxon>Bacillati</taxon>
        <taxon>Actinomycetota</taxon>
        <taxon>Actinomycetes</taxon>
        <taxon>Kitasatosporales</taxon>
        <taxon>Streptomycetaceae</taxon>
        <taxon>Streptomyces</taxon>
    </lineage>
</organism>
<proteinExistence type="predicted"/>